<dbReference type="Pfam" id="PF26355">
    <property type="entry name" value="HTH_VMAP-M9"/>
    <property type="match status" value="1"/>
</dbReference>
<dbReference type="SUPFAM" id="SSF52540">
    <property type="entry name" value="P-loop containing nucleoside triphosphate hydrolases"/>
    <property type="match status" value="1"/>
</dbReference>
<dbReference type="EMBL" id="JADEWU010000065">
    <property type="protein sequence ID" value="MBE9145670.1"/>
    <property type="molecule type" value="Genomic_DNA"/>
</dbReference>
<dbReference type="Pfam" id="PF01637">
    <property type="entry name" value="ATPase_2"/>
    <property type="match status" value="1"/>
</dbReference>
<keyword evidence="4" id="KW-1185">Reference proteome</keyword>
<evidence type="ECO:0000259" key="2">
    <source>
        <dbReference type="Pfam" id="PF26355"/>
    </source>
</evidence>
<name>A0ABR9UGS7_9CYAN</name>
<dbReference type="Gene3D" id="3.40.50.300">
    <property type="entry name" value="P-loop containing nucleotide triphosphate hydrolases"/>
    <property type="match status" value="1"/>
</dbReference>
<evidence type="ECO:0000313" key="4">
    <source>
        <dbReference type="Proteomes" id="UP000640725"/>
    </source>
</evidence>
<dbReference type="Proteomes" id="UP000640725">
    <property type="component" value="Unassembled WGS sequence"/>
</dbReference>
<dbReference type="GO" id="GO:0005524">
    <property type="term" value="F:ATP binding"/>
    <property type="evidence" value="ECO:0007669"/>
    <property type="project" value="UniProtKB-KW"/>
</dbReference>
<dbReference type="InterPro" id="IPR027417">
    <property type="entry name" value="P-loop_NTPase"/>
</dbReference>
<proteinExistence type="predicted"/>
<keyword evidence="3" id="KW-0547">Nucleotide-binding</keyword>
<protein>
    <submittedName>
        <fullName evidence="3">ATP-binding protein</fullName>
    </submittedName>
</protein>
<evidence type="ECO:0000313" key="3">
    <source>
        <dbReference type="EMBL" id="MBE9145670.1"/>
    </source>
</evidence>
<dbReference type="InterPro" id="IPR058651">
    <property type="entry name" value="HTH_VMAP-M9"/>
</dbReference>
<evidence type="ECO:0000259" key="1">
    <source>
        <dbReference type="Pfam" id="PF01637"/>
    </source>
</evidence>
<keyword evidence="3" id="KW-0067">ATP-binding</keyword>
<feature type="domain" description="ATPase" evidence="1">
    <location>
        <begin position="139"/>
        <end position="284"/>
    </location>
</feature>
<comment type="caution">
    <text evidence="3">The sequence shown here is derived from an EMBL/GenBank/DDBJ whole genome shotgun (WGS) entry which is preliminary data.</text>
</comment>
<accession>A0ABR9UGS7</accession>
<reference evidence="3 4" key="1">
    <citation type="submission" date="2020-10" db="EMBL/GenBank/DDBJ databases">
        <authorList>
            <person name="Castelo-Branco R."/>
            <person name="Eusebio N."/>
            <person name="Adriana R."/>
            <person name="Vieira A."/>
            <person name="Brugerolle De Fraissinette N."/>
            <person name="Rezende De Castro R."/>
            <person name="Schneider M.P."/>
            <person name="Vasconcelos V."/>
            <person name="Leao P.N."/>
        </authorList>
    </citation>
    <scope>NUCLEOTIDE SEQUENCE [LARGE SCALE GENOMIC DNA]</scope>
    <source>
        <strain evidence="3 4">LEGE 06226</strain>
    </source>
</reference>
<dbReference type="RefSeq" id="WP_193871090.1">
    <property type="nucleotide sequence ID" value="NZ_JADEWU010000065.1"/>
</dbReference>
<organism evidence="3 4">
    <name type="scientific">Planktothrix mougeotii LEGE 06226</name>
    <dbReference type="NCBI Taxonomy" id="1828728"/>
    <lineage>
        <taxon>Bacteria</taxon>
        <taxon>Bacillati</taxon>
        <taxon>Cyanobacteriota</taxon>
        <taxon>Cyanophyceae</taxon>
        <taxon>Oscillatoriophycideae</taxon>
        <taxon>Oscillatoriales</taxon>
        <taxon>Microcoleaceae</taxon>
        <taxon>Planktothrix</taxon>
    </lineage>
</organism>
<dbReference type="PRINTS" id="PR00364">
    <property type="entry name" value="DISEASERSIST"/>
</dbReference>
<feature type="domain" description="vWA-MoxR associated protein N-terminal HTH" evidence="2">
    <location>
        <begin position="1"/>
        <end position="89"/>
    </location>
</feature>
<gene>
    <name evidence="3" type="ORF">IQ236_20985</name>
</gene>
<sequence length="454" mass="52729">MSITEVLQLMDHLVSKHTGNPLDDLQRRAILGILQHQTYSDIAEGINYDEEYIGKISRELYSIVSQELKDLGQEADVKKSNFSTSIERLINSGNHYFLQNINHIHGNLYVNTTQNLPQNSNYLKSSYQDLTFAPKILKFYNRETELQTLSNWIFNQNTPLISVLGLSGIGKSYLVRRFIDLNLEQFEVIIWRSLKYPESLDLLIDDLLNISQKQIKPNNHNKLKQLFDIFREKRCLIILDDVENIFITGEFAGQYQSQYQDYQNFFTRIIETEHQSHVIVISQEKCKEMECLDEELYPVKCLELSGLDSREILINMGLKNEESWSNLINLYEGNPFYLKTIANSIKNIYDGYIGEFLADNELVIPKDIQTNLQLLFNRLSPIEQQIVIKLSDSEQLVSREDLKTSLNLSSTDLINSLESLQDRYLVTKVTGDKIRFKLSNVFKQYIKNCSKNSC</sequence>
<dbReference type="InterPro" id="IPR011579">
    <property type="entry name" value="ATPase_dom"/>
</dbReference>